<evidence type="ECO:0000313" key="4">
    <source>
        <dbReference type="Proteomes" id="UP000065822"/>
    </source>
</evidence>
<dbReference type="GO" id="GO:0008237">
    <property type="term" value="F:metallopeptidase activity"/>
    <property type="evidence" value="ECO:0007669"/>
    <property type="project" value="InterPro"/>
</dbReference>
<dbReference type="SUPFAM" id="SSF55486">
    <property type="entry name" value="Metalloproteases ('zincins'), catalytic domain"/>
    <property type="match status" value="1"/>
</dbReference>
<dbReference type="InterPro" id="IPR024079">
    <property type="entry name" value="MetalloPept_cat_dom_sf"/>
</dbReference>
<dbReference type="Gene3D" id="3.40.390.10">
    <property type="entry name" value="Collagenase (Catalytic Domain)"/>
    <property type="match status" value="1"/>
</dbReference>
<dbReference type="Pfam" id="PF13688">
    <property type="entry name" value="Reprolysin_5"/>
    <property type="match status" value="1"/>
</dbReference>
<organism evidence="3 5">
    <name type="scientific">Capnocytophaga haemolytica</name>
    <dbReference type="NCBI Taxonomy" id="45243"/>
    <lineage>
        <taxon>Bacteria</taxon>
        <taxon>Pseudomonadati</taxon>
        <taxon>Bacteroidota</taxon>
        <taxon>Flavobacteriia</taxon>
        <taxon>Flavobacteriales</taxon>
        <taxon>Flavobacteriaceae</taxon>
        <taxon>Capnocytophaga</taxon>
    </lineage>
</organism>
<dbReference type="EMBL" id="CP014227">
    <property type="protein sequence ID" value="AMD86110.1"/>
    <property type="molecule type" value="Genomic_DNA"/>
</dbReference>
<evidence type="ECO:0000313" key="3">
    <source>
        <dbReference type="EMBL" id="SNV13901.1"/>
    </source>
</evidence>
<gene>
    <name evidence="2" type="ORF">AXF12_11700</name>
    <name evidence="3" type="ORF">SAMEA44541418_01803</name>
</gene>
<dbReference type="Proteomes" id="UP000065822">
    <property type="component" value="Chromosome"/>
</dbReference>
<accession>A0AAX2GZG2</accession>
<protein>
    <submittedName>
        <fullName evidence="3">Uncharacterized protein</fullName>
    </submittedName>
</protein>
<name>A0AAX2GZG2_9FLAO</name>
<dbReference type="KEGG" id="chg:AXF12_11700"/>
<dbReference type="AlphaFoldDB" id="A0AAX2GZG2"/>
<proteinExistence type="predicted"/>
<evidence type="ECO:0000313" key="5">
    <source>
        <dbReference type="Proteomes" id="UP000215539"/>
    </source>
</evidence>
<feature type="compositionally biased region" description="Pro residues" evidence="1">
    <location>
        <begin position="814"/>
        <end position="856"/>
    </location>
</feature>
<reference evidence="3 5" key="2">
    <citation type="submission" date="2017-06" db="EMBL/GenBank/DDBJ databases">
        <authorList>
            <consortium name="Pathogen Informatics"/>
        </authorList>
    </citation>
    <scope>NUCLEOTIDE SEQUENCE [LARGE SCALE GENOMIC DNA]</scope>
    <source>
        <strain evidence="3 5">NCTC12947</strain>
    </source>
</reference>
<evidence type="ECO:0000256" key="1">
    <source>
        <dbReference type="SAM" id="MobiDB-lite"/>
    </source>
</evidence>
<evidence type="ECO:0000313" key="2">
    <source>
        <dbReference type="EMBL" id="AMD86110.1"/>
    </source>
</evidence>
<feature type="region of interest" description="Disordered" evidence="1">
    <location>
        <begin position="807"/>
        <end position="856"/>
    </location>
</feature>
<sequence length="966" mass="106891">MVGALSFTPKNVLSGYLQWSDTSYSLSTDVAGWLKVQAINQEDRCGVETTVAAKHTTTKSRKRRDLNARGAEDNHFTTNYDPVAPINSVDKGALIYSDGVLRTYRLALVIDYSYFTTRFSSDISQVKAFWMNQEALLNELYSRDIGVKFEVLTDEVFIRKNKKEELFSTTKKADYVVDEGTCALDKIISRKKYDLAVIITNAKGGMSGLAFPYGAYNNNIKGCIWSRPHPMTIAHEIGHAFGATHTYANPAFDKISSDKTEPDLGNSVMSYGKDYPRDFFSLPSIYIIRRSLDTYMAYYTDKERTTKAGIQTEGHNDLVYGVKSTNHPPVLDKSSLQKVYTIPVNTFFAFHLQASDVDGNTLKYMAHQADIRKGLDAPNARFLPAKMSNNPLICYQTTYYNNPESGDRYTHPAGFKGDYTFWLAVSDHNPADPNHPVMYDAYETKVQVREGTPFQITSSIAENYQGGARIDLRWSVDPAIFGKDSKVRITLSDDMGASFKYILAEELPNNGHAQVQLPNVAIDKVAYPNYSKLLRGGVIKIEVIGHIAYALTRYRSSDGGGFTITPDPAAAIPLQLIGDLPKNITVDRAESIPQKATLQTIGGQGNITQNAEDLPIVQGDCPGRYHFERIYTVSDAATTLTHKQTITVYDDRPPLFDTFPENIKVPEMANVPPQATLTAHDLVSGEVTVKATEKREADKVTYHWEATDACGNTATHEQIITITGQKVAPLSFFAYFPPDIEVDCPADIPIEASMATRGGCKPIRIITEDRIEHPTGQEGYVLLRDYIATDVCGAQVSYTQRITVKGLCGEKPPKANPTPEPNPTPPMPQPPVTPPTPQPPVTPPVLQPEPPVTPMPKPPMVPPTHSVTPTTVTIYNVVSTVDAENYFRIEGTDADAPISVQIFNEMGIKVYSSDHYGEHGAFFRGKANVSGVISHSAYVPSGTYFYVIRYQLNGDVKIDKGYLFVK</sequence>
<keyword evidence="4" id="KW-1185">Reference proteome</keyword>
<dbReference type="Pfam" id="PF13585">
    <property type="entry name" value="CHU_C"/>
    <property type="match status" value="1"/>
</dbReference>
<reference evidence="2 4" key="1">
    <citation type="submission" date="2016-02" db="EMBL/GenBank/DDBJ databases">
        <authorList>
            <person name="Holder M.E."/>
            <person name="Ajami N.J."/>
            <person name="Petrosino J.F."/>
        </authorList>
    </citation>
    <scope>NUCLEOTIDE SEQUENCE [LARGE SCALE GENOMIC DNA]</scope>
    <source>
        <strain evidence="2 4">CCUG 32990</strain>
    </source>
</reference>
<dbReference type="EMBL" id="LT906449">
    <property type="protein sequence ID" value="SNV13901.1"/>
    <property type="molecule type" value="Genomic_DNA"/>
</dbReference>
<dbReference type="Proteomes" id="UP000215539">
    <property type="component" value="Chromosome 1"/>
</dbReference>